<evidence type="ECO:0000256" key="14">
    <source>
        <dbReference type="ARBA" id="ARBA00032361"/>
    </source>
</evidence>
<dbReference type="GO" id="GO:0012505">
    <property type="term" value="C:endomembrane system"/>
    <property type="evidence" value="ECO:0007669"/>
    <property type="project" value="UniProtKB-SubCell"/>
</dbReference>
<dbReference type="InterPro" id="IPR004533">
    <property type="entry name" value="CDP-diaglyc--ser_O-PTrfase"/>
</dbReference>
<evidence type="ECO:0000256" key="16">
    <source>
        <dbReference type="SAM" id="Phobius"/>
    </source>
</evidence>
<evidence type="ECO:0000256" key="15">
    <source>
        <dbReference type="RuleBase" id="RU003750"/>
    </source>
</evidence>
<proteinExistence type="inferred from homology"/>
<dbReference type="AlphaFoldDB" id="A0A1U9JVM6"/>
<evidence type="ECO:0000256" key="3">
    <source>
        <dbReference type="ARBA" id="ARBA00010441"/>
    </source>
</evidence>
<comment type="catalytic activity">
    <reaction evidence="1">
        <text>a CDP-1,2-diacyl-sn-glycerol + L-serine = a 1,2-diacyl-sn-glycero-3-phospho-L-serine + CMP + H(+)</text>
        <dbReference type="Rhea" id="RHEA:16913"/>
        <dbReference type="ChEBI" id="CHEBI:15378"/>
        <dbReference type="ChEBI" id="CHEBI:33384"/>
        <dbReference type="ChEBI" id="CHEBI:57262"/>
        <dbReference type="ChEBI" id="CHEBI:58332"/>
        <dbReference type="ChEBI" id="CHEBI:60377"/>
        <dbReference type="EC" id="2.7.8.8"/>
    </reaction>
</comment>
<comment type="similarity">
    <text evidence="3 15">Belongs to the CDP-alcohol phosphatidyltransferase class-I family.</text>
</comment>
<evidence type="ECO:0000256" key="13">
    <source>
        <dbReference type="ARBA" id="ARBA00023264"/>
    </source>
</evidence>
<dbReference type="Pfam" id="PF08009">
    <property type="entry name" value="CDP-OH_P_tran_2"/>
    <property type="match status" value="1"/>
</dbReference>
<keyword evidence="11 16" id="KW-0472">Membrane</keyword>
<feature type="transmembrane region" description="Helical" evidence="16">
    <location>
        <begin position="152"/>
        <end position="171"/>
    </location>
</feature>
<dbReference type="Proteomes" id="UP000188912">
    <property type="component" value="Chromosome"/>
</dbReference>
<evidence type="ECO:0000313" key="19">
    <source>
        <dbReference type="Proteomes" id="UP000188912"/>
    </source>
</evidence>
<dbReference type="Pfam" id="PF01066">
    <property type="entry name" value="CDP-OH_P_transf"/>
    <property type="match status" value="1"/>
</dbReference>
<keyword evidence="6" id="KW-0444">Lipid biosynthesis</keyword>
<dbReference type="InterPro" id="IPR012616">
    <property type="entry name" value="CDP-OH_P_trans_C"/>
</dbReference>
<comment type="subcellular location">
    <subcellularLocation>
        <location evidence="2">Endomembrane system</location>
        <topology evidence="2">Multi-pass membrane protein</topology>
    </subcellularLocation>
</comment>
<dbReference type="EC" id="2.7.8.8" evidence="4"/>
<evidence type="ECO:0000256" key="4">
    <source>
        <dbReference type="ARBA" id="ARBA00013174"/>
    </source>
</evidence>
<evidence type="ECO:0000256" key="12">
    <source>
        <dbReference type="ARBA" id="ARBA00023209"/>
    </source>
</evidence>
<keyword evidence="10" id="KW-0443">Lipid metabolism</keyword>
<feature type="transmembrane region" description="Helical" evidence="16">
    <location>
        <begin position="29"/>
        <end position="47"/>
    </location>
</feature>
<dbReference type="GO" id="GO:0016020">
    <property type="term" value="C:membrane"/>
    <property type="evidence" value="ECO:0007669"/>
    <property type="project" value="InterPro"/>
</dbReference>
<name>A0A1U9JVM6_9HYPH</name>
<evidence type="ECO:0000256" key="5">
    <source>
        <dbReference type="ARBA" id="ARBA00017171"/>
    </source>
</evidence>
<evidence type="ECO:0000256" key="1">
    <source>
        <dbReference type="ARBA" id="ARBA00000287"/>
    </source>
</evidence>
<dbReference type="KEGG" id="thd:BHV28_12340"/>
<evidence type="ECO:0000256" key="8">
    <source>
        <dbReference type="ARBA" id="ARBA00022692"/>
    </source>
</evidence>
<dbReference type="InterPro" id="IPR048254">
    <property type="entry name" value="CDP_ALCOHOL_P_TRANSF_CS"/>
</dbReference>
<dbReference type="PROSITE" id="PS00379">
    <property type="entry name" value="CDP_ALCOHOL_P_TRANSF"/>
    <property type="match status" value="1"/>
</dbReference>
<sequence>MKTPSPFPPFDSDQQDDDGVKHRSIPLRFVVPNIITTMAIVAGLSSIRMGLDGRFDVAVIMLLIAAFLDGMDGRVARAIKGSSRFGEQLDSLADAINFGVVPAFLAYIFILDKMGDIGWLAALVYAVACCLRLARFNVMLEDKNRPQWQKNYFVGIPSPAGGVALLLPVYLSHLGMEIDDWMAGIFCIYTLLVALLMVSNLPVWNGKSVSAGLRRDIVVPVLLVVVVYLVLLVSYMWQTLAISCLVYLALLPVSAWVYHRRVRYEAKQEQ</sequence>
<evidence type="ECO:0000256" key="6">
    <source>
        <dbReference type="ARBA" id="ARBA00022516"/>
    </source>
</evidence>
<dbReference type="STRING" id="1902579.BHV28_12340"/>
<feature type="transmembrane region" description="Helical" evidence="16">
    <location>
        <begin position="117"/>
        <end position="140"/>
    </location>
</feature>
<keyword evidence="13" id="KW-1208">Phospholipid metabolism</keyword>
<dbReference type="InterPro" id="IPR043130">
    <property type="entry name" value="CDP-OH_PTrfase_TM_dom"/>
</dbReference>
<dbReference type="InterPro" id="IPR000462">
    <property type="entry name" value="CDP-OH_P_trans"/>
</dbReference>
<evidence type="ECO:0000256" key="11">
    <source>
        <dbReference type="ARBA" id="ARBA00023136"/>
    </source>
</evidence>
<feature type="domain" description="CDP-alcohol phosphatidyltransferase C-terminal" evidence="17">
    <location>
        <begin position="217"/>
        <end position="252"/>
    </location>
</feature>
<feature type="transmembrane region" description="Helical" evidence="16">
    <location>
        <begin position="53"/>
        <end position="71"/>
    </location>
</feature>
<organism evidence="18 19">
    <name type="scientific">Candidatus Tokpelaia hoelldobleri</name>
    <dbReference type="NCBI Taxonomy" id="1902579"/>
    <lineage>
        <taxon>Bacteria</taxon>
        <taxon>Pseudomonadati</taxon>
        <taxon>Pseudomonadota</taxon>
        <taxon>Alphaproteobacteria</taxon>
        <taxon>Hyphomicrobiales</taxon>
        <taxon>Candidatus Tokpelaia</taxon>
    </lineage>
</organism>
<dbReference type="Gene3D" id="1.20.120.1760">
    <property type="match status" value="1"/>
</dbReference>
<feature type="transmembrane region" description="Helical" evidence="16">
    <location>
        <begin position="92"/>
        <end position="111"/>
    </location>
</feature>
<dbReference type="PANTHER" id="PTHR14269:SF61">
    <property type="entry name" value="CDP-DIACYLGLYCEROL--SERINE O-PHOSPHATIDYLTRANSFERASE"/>
    <property type="match status" value="1"/>
</dbReference>
<evidence type="ECO:0000256" key="7">
    <source>
        <dbReference type="ARBA" id="ARBA00022679"/>
    </source>
</evidence>
<dbReference type="NCBIfam" id="TIGR00473">
    <property type="entry name" value="pssA"/>
    <property type="match status" value="1"/>
</dbReference>
<keyword evidence="9 16" id="KW-1133">Transmembrane helix</keyword>
<keyword evidence="7 15" id="KW-0808">Transferase</keyword>
<dbReference type="PANTHER" id="PTHR14269">
    <property type="entry name" value="CDP-DIACYLGLYCEROL--GLYCEROL-3-PHOSPHATE 3-PHOSPHATIDYLTRANSFERASE-RELATED"/>
    <property type="match status" value="1"/>
</dbReference>
<dbReference type="EMBL" id="CP017315">
    <property type="protein sequence ID" value="AQS41919.1"/>
    <property type="molecule type" value="Genomic_DNA"/>
</dbReference>
<evidence type="ECO:0000313" key="18">
    <source>
        <dbReference type="EMBL" id="AQS41919.1"/>
    </source>
</evidence>
<dbReference type="GO" id="GO:0008654">
    <property type="term" value="P:phospholipid biosynthetic process"/>
    <property type="evidence" value="ECO:0007669"/>
    <property type="project" value="UniProtKB-KW"/>
</dbReference>
<reference evidence="18 19" key="1">
    <citation type="journal article" date="2010" name="Science">
        <title>Genomic comparison of the ants Camponotus floridanus and Harpegnathos saltator.</title>
        <authorList>
            <person name="Bonasio R."/>
            <person name="Zhang G."/>
            <person name="Ye C."/>
            <person name="Mutti N.S."/>
            <person name="Fang X."/>
            <person name="Qin N."/>
            <person name="Donahue G."/>
            <person name="Yang P."/>
            <person name="Li Q."/>
            <person name="Li C."/>
            <person name="Zhang P."/>
            <person name="Huang Z."/>
            <person name="Berger S.L."/>
            <person name="Reinberg D."/>
            <person name="Wang J."/>
            <person name="Liebig J."/>
        </authorList>
    </citation>
    <scope>NUCLEOTIDE SEQUENCE [LARGE SCALE GENOMIC DNA]</scope>
    <source>
        <strain evidence="18 19">Hsal</strain>
    </source>
</reference>
<feature type="transmembrane region" description="Helical" evidence="16">
    <location>
        <begin position="183"/>
        <end position="205"/>
    </location>
</feature>
<evidence type="ECO:0000256" key="9">
    <source>
        <dbReference type="ARBA" id="ARBA00022989"/>
    </source>
</evidence>
<reference evidence="18 19" key="2">
    <citation type="journal article" date="2016" name="Sci. Rep.">
        <title>The genome of Rhizobiales bacteria in predatory ants reveals urease gene functions but no genes for nitrogen fixation.</title>
        <authorList>
            <person name="Neuvonen M.M."/>
            <person name="Tamarit D."/>
            <person name="Naslund K."/>
            <person name="Liebig J."/>
            <person name="Feldhaar H."/>
            <person name="Moran N.A."/>
            <person name="Guy L."/>
            <person name="Andersson S.G."/>
        </authorList>
    </citation>
    <scope>NUCLEOTIDE SEQUENCE [LARGE SCALE GENOMIC DNA]</scope>
    <source>
        <strain evidence="18 19">Hsal</strain>
    </source>
</reference>
<evidence type="ECO:0000256" key="2">
    <source>
        <dbReference type="ARBA" id="ARBA00004127"/>
    </source>
</evidence>
<keyword evidence="12" id="KW-0594">Phospholipid biosynthesis</keyword>
<dbReference type="GO" id="GO:0003882">
    <property type="term" value="F:CDP-diacylglycerol-serine O-phosphatidyltransferase activity"/>
    <property type="evidence" value="ECO:0007669"/>
    <property type="project" value="UniProtKB-EC"/>
</dbReference>
<evidence type="ECO:0000259" key="17">
    <source>
        <dbReference type="Pfam" id="PF08009"/>
    </source>
</evidence>
<feature type="transmembrane region" description="Helical" evidence="16">
    <location>
        <begin position="240"/>
        <end position="258"/>
    </location>
</feature>
<accession>A0A1U9JVM6</accession>
<keyword evidence="8 16" id="KW-0812">Transmembrane</keyword>
<gene>
    <name evidence="18" type="ORF">BHV28_12340</name>
</gene>
<dbReference type="InterPro" id="IPR050324">
    <property type="entry name" value="CDP-alcohol_PTase-I"/>
</dbReference>
<keyword evidence="19" id="KW-1185">Reference proteome</keyword>
<protein>
    <recommendedName>
        <fullName evidence="5">CDP-diacylglycerol--serine O-phosphatidyltransferase</fullName>
        <ecNumber evidence="4">2.7.8.8</ecNumber>
    </recommendedName>
    <alternativeName>
        <fullName evidence="14">Phosphatidylserine synthase</fullName>
    </alternativeName>
</protein>
<evidence type="ECO:0000256" key="10">
    <source>
        <dbReference type="ARBA" id="ARBA00023098"/>
    </source>
</evidence>
<feature type="transmembrane region" description="Helical" evidence="16">
    <location>
        <begin position="217"/>
        <end position="234"/>
    </location>
</feature>